<protein>
    <recommendedName>
        <fullName evidence="2">Cell division coordinator CpoB</fullName>
    </recommendedName>
</protein>
<evidence type="ECO:0000313" key="6">
    <source>
        <dbReference type="EMBL" id="GAA4025994.1"/>
    </source>
</evidence>
<proteinExistence type="inferred from homology"/>
<feature type="domain" description="Outer membrane lipoprotein BamD-like" evidence="4">
    <location>
        <begin position="132"/>
        <end position="253"/>
    </location>
</feature>
<dbReference type="InterPro" id="IPR011990">
    <property type="entry name" value="TPR-like_helical_dom_sf"/>
</dbReference>
<evidence type="ECO:0000313" key="7">
    <source>
        <dbReference type="Proteomes" id="UP001501353"/>
    </source>
</evidence>
<dbReference type="Gene3D" id="1.20.5.110">
    <property type="match status" value="1"/>
</dbReference>
<evidence type="ECO:0000256" key="3">
    <source>
        <dbReference type="PROSITE-ProRule" id="PRU00339"/>
    </source>
</evidence>
<dbReference type="EMBL" id="BAAAZE010000008">
    <property type="protein sequence ID" value="GAA4025994.1"/>
    <property type="molecule type" value="Genomic_DNA"/>
</dbReference>
<feature type="signal peptide" evidence="2">
    <location>
        <begin position="1"/>
        <end position="26"/>
    </location>
</feature>
<keyword evidence="7" id="KW-1185">Reference proteome</keyword>
<dbReference type="InterPro" id="IPR039565">
    <property type="entry name" value="BamD-like"/>
</dbReference>
<feature type="chain" id="PRO_5044943172" description="Cell division coordinator CpoB" evidence="2">
    <location>
        <begin position="27"/>
        <end position="253"/>
    </location>
</feature>
<gene>
    <name evidence="6" type="primary">ybgF</name>
    <name evidence="2" type="synonym">cpoB</name>
    <name evidence="6" type="ORF">GCM10022212_24950</name>
</gene>
<comment type="subcellular location">
    <subcellularLocation>
        <location evidence="2">Periplasm</location>
    </subcellularLocation>
</comment>
<comment type="caution">
    <text evidence="6">The sequence shown here is derived from an EMBL/GenBank/DDBJ whole genome shotgun (WGS) entry which is preliminary data.</text>
</comment>
<feature type="repeat" description="TPR" evidence="3">
    <location>
        <begin position="169"/>
        <end position="202"/>
    </location>
</feature>
<keyword evidence="2" id="KW-0132">Cell division</keyword>
<feature type="coiled-coil region" evidence="2">
    <location>
        <begin position="65"/>
        <end position="99"/>
    </location>
</feature>
<dbReference type="InterPro" id="IPR019734">
    <property type="entry name" value="TPR_rpt"/>
</dbReference>
<dbReference type="SUPFAM" id="SSF48452">
    <property type="entry name" value="TPR-like"/>
    <property type="match status" value="1"/>
</dbReference>
<dbReference type="InterPro" id="IPR032519">
    <property type="entry name" value="YbgF_tri"/>
</dbReference>
<evidence type="ECO:0000259" key="5">
    <source>
        <dbReference type="Pfam" id="PF16331"/>
    </source>
</evidence>
<name>A0ABP7TGI0_9BURK</name>
<evidence type="ECO:0000256" key="1">
    <source>
        <dbReference type="ARBA" id="ARBA00022729"/>
    </source>
</evidence>
<dbReference type="Pfam" id="PF16331">
    <property type="entry name" value="TolA_bind_tri"/>
    <property type="match status" value="1"/>
</dbReference>
<evidence type="ECO:0000259" key="4">
    <source>
        <dbReference type="Pfam" id="PF13525"/>
    </source>
</evidence>
<organism evidence="6 7">
    <name type="scientific">Actimicrobium antarcticum</name>
    <dbReference type="NCBI Taxonomy" id="1051899"/>
    <lineage>
        <taxon>Bacteria</taxon>
        <taxon>Pseudomonadati</taxon>
        <taxon>Pseudomonadota</taxon>
        <taxon>Betaproteobacteria</taxon>
        <taxon>Burkholderiales</taxon>
        <taxon>Oxalobacteraceae</taxon>
        <taxon>Actimicrobium</taxon>
    </lineage>
</organism>
<sequence length="253" mass="28283" precursor="true">MTRFKKSIFAVALLAAASSFTLPARAGLFDDEEARKAILDIRNRIDGLRRDVDVKLEAKADKNSLLDVASQNEQLRQEVAKLRGQLELLTNDLANTQQRQKDFYIDLDTRLRKLEPQKLTVDGKETNVEPAEQKTYEAALALFKAGDYKNASASFFDFLRRYPDSGFAASAQYFLGTAYYAQRDYRNAITAQQAVIKNYPDSPKAADAWLNIASSHAELKDRPAAKKALESLVSQYPNSPAAQTAKERLAGLR</sequence>
<dbReference type="PROSITE" id="PS50005">
    <property type="entry name" value="TPR"/>
    <property type="match status" value="1"/>
</dbReference>
<comment type="function">
    <text evidence="2">Mediates coordination of peptidoglycan synthesis and outer membrane constriction during cell division.</text>
</comment>
<dbReference type="SMART" id="SM00028">
    <property type="entry name" value="TPR"/>
    <property type="match status" value="3"/>
</dbReference>
<dbReference type="NCBIfam" id="TIGR02795">
    <property type="entry name" value="tol_pal_ybgF"/>
    <property type="match status" value="1"/>
</dbReference>
<keyword evidence="2" id="KW-0131">Cell cycle</keyword>
<dbReference type="InterPro" id="IPR014162">
    <property type="entry name" value="CpoB_C"/>
</dbReference>
<dbReference type="Proteomes" id="UP001501353">
    <property type="component" value="Unassembled WGS sequence"/>
</dbReference>
<dbReference type="Pfam" id="PF13525">
    <property type="entry name" value="YfiO"/>
    <property type="match status" value="1"/>
</dbReference>
<keyword evidence="2" id="KW-0574">Periplasm</keyword>
<feature type="domain" description="YbgF trimerisation" evidence="5">
    <location>
        <begin position="55"/>
        <end position="117"/>
    </location>
</feature>
<dbReference type="HAMAP" id="MF_02066">
    <property type="entry name" value="CpoB"/>
    <property type="match status" value="1"/>
</dbReference>
<dbReference type="RefSeq" id="WP_344763645.1">
    <property type="nucleotide sequence ID" value="NZ_BAAAZE010000008.1"/>
</dbReference>
<evidence type="ECO:0000256" key="2">
    <source>
        <dbReference type="HAMAP-Rule" id="MF_02066"/>
    </source>
</evidence>
<comment type="similarity">
    <text evidence="2">Belongs to the CpoB family.</text>
</comment>
<reference evidence="7" key="1">
    <citation type="journal article" date="2019" name="Int. J. Syst. Evol. Microbiol.">
        <title>The Global Catalogue of Microorganisms (GCM) 10K type strain sequencing project: providing services to taxonomists for standard genome sequencing and annotation.</title>
        <authorList>
            <consortium name="The Broad Institute Genomics Platform"/>
            <consortium name="The Broad Institute Genome Sequencing Center for Infectious Disease"/>
            <person name="Wu L."/>
            <person name="Ma J."/>
        </authorList>
    </citation>
    <scope>NUCLEOTIDE SEQUENCE [LARGE SCALE GENOMIC DNA]</scope>
    <source>
        <strain evidence="7">JCM 16673</strain>
    </source>
</reference>
<keyword evidence="2" id="KW-0175">Coiled coil</keyword>
<keyword evidence="1 2" id="KW-0732">Signal</keyword>
<dbReference type="InterPro" id="IPR034706">
    <property type="entry name" value="CpoB"/>
</dbReference>
<dbReference type="Gene3D" id="1.25.40.10">
    <property type="entry name" value="Tetratricopeptide repeat domain"/>
    <property type="match status" value="1"/>
</dbReference>
<keyword evidence="3" id="KW-0802">TPR repeat</keyword>
<accession>A0ABP7TGI0</accession>